<organism evidence="2 3">
    <name type="scientific">Rhodopseudomonas telluris</name>
    <dbReference type="NCBI Taxonomy" id="644215"/>
    <lineage>
        <taxon>Bacteria</taxon>
        <taxon>Pseudomonadati</taxon>
        <taxon>Pseudomonadota</taxon>
        <taxon>Alphaproteobacteria</taxon>
        <taxon>Hyphomicrobiales</taxon>
        <taxon>Nitrobacteraceae</taxon>
        <taxon>Rhodopseudomonas</taxon>
    </lineage>
</organism>
<gene>
    <name evidence="2" type="ORF">ACFFJ6_22235</name>
</gene>
<proteinExistence type="predicted"/>
<name>A0ABV6EYA4_9BRAD</name>
<sequence>MDISLNLSSPQDVASEIANRAKQRRLEANLTQSGLAARAQVSLGTLKQFERTGKSSLEFLIAIAFALGAEQEFEGLFPPKPHRSIEDVISKPVRIRGRRK</sequence>
<dbReference type="InterPro" id="IPR001387">
    <property type="entry name" value="Cro/C1-type_HTH"/>
</dbReference>
<dbReference type="CDD" id="cd00093">
    <property type="entry name" value="HTH_XRE"/>
    <property type="match status" value="1"/>
</dbReference>
<evidence type="ECO:0000313" key="3">
    <source>
        <dbReference type="Proteomes" id="UP001589775"/>
    </source>
</evidence>
<dbReference type="InterPro" id="IPR010982">
    <property type="entry name" value="Lambda_DNA-bd_dom_sf"/>
</dbReference>
<protein>
    <submittedName>
        <fullName evidence="2">Helix-turn-helix domain-containing protein</fullName>
    </submittedName>
</protein>
<dbReference type="SMART" id="SM00530">
    <property type="entry name" value="HTH_XRE"/>
    <property type="match status" value="1"/>
</dbReference>
<keyword evidence="3" id="KW-1185">Reference proteome</keyword>
<evidence type="ECO:0000259" key="1">
    <source>
        <dbReference type="PROSITE" id="PS50943"/>
    </source>
</evidence>
<dbReference type="SUPFAM" id="SSF47413">
    <property type="entry name" value="lambda repressor-like DNA-binding domains"/>
    <property type="match status" value="1"/>
</dbReference>
<dbReference type="Proteomes" id="UP001589775">
    <property type="component" value="Unassembled WGS sequence"/>
</dbReference>
<accession>A0ABV6EYA4</accession>
<comment type="caution">
    <text evidence="2">The sequence shown here is derived from an EMBL/GenBank/DDBJ whole genome shotgun (WGS) entry which is preliminary data.</text>
</comment>
<dbReference type="RefSeq" id="WP_378392270.1">
    <property type="nucleotide sequence ID" value="NZ_JBHLWM010000008.1"/>
</dbReference>
<dbReference type="Gene3D" id="1.10.260.40">
    <property type="entry name" value="lambda repressor-like DNA-binding domains"/>
    <property type="match status" value="1"/>
</dbReference>
<dbReference type="PROSITE" id="PS50943">
    <property type="entry name" value="HTH_CROC1"/>
    <property type="match status" value="1"/>
</dbReference>
<dbReference type="Pfam" id="PF01381">
    <property type="entry name" value="HTH_3"/>
    <property type="match status" value="1"/>
</dbReference>
<feature type="domain" description="HTH cro/C1-type" evidence="1">
    <location>
        <begin position="22"/>
        <end position="73"/>
    </location>
</feature>
<dbReference type="EMBL" id="JBHLWM010000008">
    <property type="protein sequence ID" value="MFC0243221.1"/>
    <property type="molecule type" value="Genomic_DNA"/>
</dbReference>
<reference evidence="2 3" key="1">
    <citation type="submission" date="2024-09" db="EMBL/GenBank/DDBJ databases">
        <authorList>
            <person name="Sun Q."/>
            <person name="Mori K."/>
        </authorList>
    </citation>
    <scope>NUCLEOTIDE SEQUENCE [LARGE SCALE GENOMIC DNA]</scope>
    <source>
        <strain evidence="2 3">KCTC 23279</strain>
    </source>
</reference>
<evidence type="ECO:0000313" key="2">
    <source>
        <dbReference type="EMBL" id="MFC0243221.1"/>
    </source>
</evidence>